<evidence type="ECO:0000256" key="1">
    <source>
        <dbReference type="SAM" id="MobiDB-lite"/>
    </source>
</evidence>
<evidence type="ECO:0000313" key="3">
    <source>
        <dbReference type="Proteomes" id="UP000244336"/>
    </source>
</evidence>
<evidence type="ECO:0000313" key="2">
    <source>
        <dbReference type="EMBL" id="PUZ64770.1"/>
    </source>
</evidence>
<accession>A0A2T7EAA5</accession>
<dbReference type="AlphaFoldDB" id="A0A2T7EAA5"/>
<name>A0A2T7EAA5_9POAL</name>
<keyword evidence="3" id="KW-1185">Reference proteome</keyword>
<gene>
    <name evidence="2" type="ORF">GQ55_3G169900</name>
</gene>
<reference evidence="2 3" key="1">
    <citation type="submission" date="2018-04" db="EMBL/GenBank/DDBJ databases">
        <title>WGS assembly of Panicum hallii var. hallii HAL2.</title>
        <authorList>
            <person name="Lovell J."/>
            <person name="Jenkins J."/>
            <person name="Lowry D."/>
            <person name="Mamidi S."/>
            <person name="Sreedasyam A."/>
            <person name="Weng X."/>
            <person name="Barry K."/>
            <person name="Bonette J."/>
            <person name="Campitelli B."/>
            <person name="Daum C."/>
            <person name="Gordon S."/>
            <person name="Gould B."/>
            <person name="Lipzen A."/>
            <person name="MacQueen A."/>
            <person name="Palacio-Mejia J."/>
            <person name="Plott C."/>
            <person name="Shakirov E."/>
            <person name="Shu S."/>
            <person name="Yoshinaga Y."/>
            <person name="Zane M."/>
            <person name="Rokhsar D."/>
            <person name="Grimwood J."/>
            <person name="Schmutz J."/>
            <person name="Juenger T."/>
        </authorList>
    </citation>
    <scope>NUCLEOTIDE SEQUENCE [LARGE SCALE GENOMIC DNA]</scope>
    <source>
        <strain evidence="3">cv. HAL2</strain>
    </source>
</reference>
<sequence length="88" mass="9157">MAGWQRRGSIGRRRSSICWRCGWIGWRAAERPALGGGGGGESEGGGQRGSVRGSRDGVYRGGGRERRLSRGSGEEVGRGLGSVGTAVP</sequence>
<feature type="region of interest" description="Disordered" evidence="1">
    <location>
        <begin position="32"/>
        <end position="88"/>
    </location>
</feature>
<dbReference type="EMBL" id="CM009751">
    <property type="protein sequence ID" value="PUZ64770.1"/>
    <property type="molecule type" value="Genomic_DNA"/>
</dbReference>
<proteinExistence type="predicted"/>
<feature type="compositionally biased region" description="Basic and acidic residues" evidence="1">
    <location>
        <begin position="53"/>
        <end position="77"/>
    </location>
</feature>
<protein>
    <submittedName>
        <fullName evidence="2">Uncharacterized protein</fullName>
    </submittedName>
</protein>
<dbReference type="Gramene" id="PUZ64770">
    <property type="protein sequence ID" value="PUZ64770"/>
    <property type="gene ID" value="GQ55_3G169900"/>
</dbReference>
<organism evidence="2 3">
    <name type="scientific">Panicum hallii var. hallii</name>
    <dbReference type="NCBI Taxonomy" id="1504633"/>
    <lineage>
        <taxon>Eukaryota</taxon>
        <taxon>Viridiplantae</taxon>
        <taxon>Streptophyta</taxon>
        <taxon>Embryophyta</taxon>
        <taxon>Tracheophyta</taxon>
        <taxon>Spermatophyta</taxon>
        <taxon>Magnoliopsida</taxon>
        <taxon>Liliopsida</taxon>
        <taxon>Poales</taxon>
        <taxon>Poaceae</taxon>
        <taxon>PACMAD clade</taxon>
        <taxon>Panicoideae</taxon>
        <taxon>Panicodae</taxon>
        <taxon>Paniceae</taxon>
        <taxon>Panicinae</taxon>
        <taxon>Panicum</taxon>
        <taxon>Panicum sect. Panicum</taxon>
    </lineage>
</organism>
<feature type="compositionally biased region" description="Gly residues" evidence="1">
    <location>
        <begin position="34"/>
        <end position="48"/>
    </location>
</feature>
<dbReference type="Proteomes" id="UP000244336">
    <property type="component" value="Chromosome 3"/>
</dbReference>